<dbReference type="AlphaFoldDB" id="A0A182ISM7"/>
<name>A0A182ISM7_ANOAO</name>
<evidence type="ECO:0000313" key="1">
    <source>
        <dbReference type="EnsemblMetazoa" id="AATE004713-PA.1"/>
    </source>
</evidence>
<dbReference type="EnsemblMetazoa" id="AATE004713-RA">
    <property type="protein sequence ID" value="AATE004713-PA.1"/>
    <property type="gene ID" value="AATE004713"/>
</dbReference>
<proteinExistence type="predicted"/>
<reference evidence="1" key="1">
    <citation type="submission" date="2022-08" db="UniProtKB">
        <authorList>
            <consortium name="EnsemblMetazoa"/>
        </authorList>
    </citation>
    <scope>IDENTIFICATION</scope>
    <source>
        <strain evidence="1">EBRO</strain>
    </source>
</reference>
<dbReference type="VEuPathDB" id="VectorBase:AATE004713"/>
<sequence length="136" mass="14560">MQRPNRPASTTFAQILATGDRRNLPVTFRGAAAVRSDTHTGSIGPRSILLALAHHLAASRSQEVQIARRLIKLALTVAAARRGRRTHMQGLDPKLVGSKTCCDRNLPQPRAGHSGSAQSESSKVPVGGCFIPRFSS</sequence>
<protein>
    <submittedName>
        <fullName evidence="1">Uncharacterized protein</fullName>
    </submittedName>
</protein>
<organism evidence="1">
    <name type="scientific">Anopheles atroparvus</name>
    <name type="common">European mosquito</name>
    <dbReference type="NCBI Taxonomy" id="41427"/>
    <lineage>
        <taxon>Eukaryota</taxon>
        <taxon>Metazoa</taxon>
        <taxon>Ecdysozoa</taxon>
        <taxon>Arthropoda</taxon>
        <taxon>Hexapoda</taxon>
        <taxon>Insecta</taxon>
        <taxon>Pterygota</taxon>
        <taxon>Neoptera</taxon>
        <taxon>Endopterygota</taxon>
        <taxon>Diptera</taxon>
        <taxon>Nematocera</taxon>
        <taxon>Culicoidea</taxon>
        <taxon>Culicidae</taxon>
        <taxon>Anophelinae</taxon>
        <taxon>Anopheles</taxon>
    </lineage>
</organism>
<accession>A0A182ISM7</accession>